<dbReference type="InterPro" id="IPR050433">
    <property type="entry name" value="Myc_transcription_factors"/>
</dbReference>
<accession>A0A5N4CGJ2</accession>
<dbReference type="EMBL" id="JWIN03000025">
    <property type="protein sequence ID" value="KAB1258073.1"/>
    <property type="molecule type" value="Genomic_DNA"/>
</dbReference>
<evidence type="ECO:0000313" key="3">
    <source>
        <dbReference type="EMBL" id="KAB1258073.1"/>
    </source>
</evidence>
<dbReference type="Proteomes" id="UP000299084">
    <property type="component" value="Unassembled WGS sequence"/>
</dbReference>
<feature type="region of interest" description="Disordered" evidence="1">
    <location>
        <begin position="1023"/>
        <end position="1093"/>
    </location>
</feature>
<proteinExistence type="predicted"/>
<evidence type="ECO:0000256" key="1">
    <source>
        <dbReference type="SAM" id="MobiDB-lite"/>
    </source>
</evidence>
<reference evidence="3 4" key="1">
    <citation type="journal article" date="2019" name="Mol. Ecol. Resour.">
        <title>Improving Illumina assemblies with Hi-C and long reads: an example with the North African dromedary.</title>
        <authorList>
            <person name="Elbers J.P."/>
            <person name="Rogers M.F."/>
            <person name="Perelman P.L."/>
            <person name="Proskuryakova A.A."/>
            <person name="Serdyukova N.A."/>
            <person name="Johnson W.E."/>
            <person name="Horin P."/>
            <person name="Corander J."/>
            <person name="Murphy D."/>
            <person name="Burger P.A."/>
        </authorList>
    </citation>
    <scope>NUCLEOTIDE SEQUENCE [LARGE SCALE GENOMIC DNA]</scope>
    <source>
        <strain evidence="3">Drom800</strain>
        <tissue evidence="3">Blood</tissue>
    </source>
</reference>
<dbReference type="PANTHER" id="PTHR45851">
    <property type="entry name" value="MYC PROTO-ONCOGENE"/>
    <property type="match status" value="1"/>
</dbReference>
<feature type="domain" description="Transcription regulator Myc N-terminal" evidence="2">
    <location>
        <begin position="822"/>
        <end position="1068"/>
    </location>
</feature>
<feature type="compositionally biased region" description="Pro residues" evidence="1">
    <location>
        <begin position="431"/>
        <end position="447"/>
    </location>
</feature>
<evidence type="ECO:0000259" key="2">
    <source>
        <dbReference type="Pfam" id="PF01056"/>
    </source>
</evidence>
<feature type="compositionally biased region" description="Pro residues" evidence="1">
    <location>
        <begin position="311"/>
        <end position="322"/>
    </location>
</feature>
<dbReference type="GO" id="GO:0003700">
    <property type="term" value="F:DNA-binding transcription factor activity"/>
    <property type="evidence" value="ECO:0007669"/>
    <property type="project" value="InterPro"/>
</dbReference>
<feature type="region of interest" description="Disordered" evidence="1">
    <location>
        <begin position="289"/>
        <end position="343"/>
    </location>
</feature>
<feature type="compositionally biased region" description="Basic and acidic residues" evidence="1">
    <location>
        <begin position="659"/>
        <end position="675"/>
    </location>
</feature>
<gene>
    <name evidence="3" type="ORF">Cadr_000022794</name>
</gene>
<dbReference type="AlphaFoldDB" id="A0A5N4CGJ2"/>
<name>A0A5N4CGJ2_CAMDR</name>
<protein>
    <submittedName>
        <fullName evidence="3">Myc proto-oncogene protein</fullName>
    </submittedName>
</protein>
<dbReference type="Pfam" id="PF01056">
    <property type="entry name" value="Myc_N"/>
    <property type="match status" value="1"/>
</dbReference>
<keyword evidence="4" id="KW-1185">Reference proteome</keyword>
<evidence type="ECO:0000313" key="4">
    <source>
        <dbReference type="Proteomes" id="UP000299084"/>
    </source>
</evidence>
<sequence length="1111" mass="119755">METPFEEPPHPSPGWKSFAPDAPAPTLPAGPQLASRRSDLDCHPGRGQGKDVLQQNHDKGLVAPRVCGKGLEAGKGSKRPVAPRRKELTVFFTRDSADSPGRIRQLVSFLLGSLVPRLAPPSPVFFRLAPLISPKAGSPGVLKTDTTGSREDWSLFRNLATELGTPRERRGGVMGRRVSPSRRAPAIVLPPYSSPETRKRSQGLARPGGTAGSRGDPCGSARAGAEVGGSLQLWRQCGRFILGGRCPGGARLPRTCVAWPWVHHVFSVRSTQLFRPRCFKRRTSMLCAKSSAAPEERAAEKGTGARLKGLSPPPGPPSPEAPLPEKRSSLANPRPPALYRRGSARLRTLGLRISRLLLPPRSPRPGRRLAPQLPLEGQGYSRAWREKENRGEGPSGRALGGWKSRASRASRVALRGPGEGEIRSERGASPPARPPPTHSSRRPPPAVRHPRHIHETLPTAAGGHFPLELTTTERLSRRGEAILPIWGDAFPCRCPRPAHLKGAPRRLLDAEFPSDSGKPELGRGTVTCQDGRGEADEKHSAAADFFQPGKGHLNFGLPQHCGASRPLIPGVSSSPPAPFRRRLGQRCVQFSGIIDSGENEDKSPHPALAPLPPLVYPHGCLCAPEMRRDGKERVSGLFQNSCYPWRVTGRRPTPGAESQEAREREEEKPAKEGRGARWGVGMEEAERRGWEGRRRRRGKERGEGASGNGCGAERRGPGAGGGRARQLCLGASRLLLQLVFPTAASPGLLRRPELISIARRLRGQLPGFTLRAPRERKVLCVPDSRGSLGEGEKPLWGDSTERGVVRDCGAHRALRGQAAAMPLNVSFTNRNYDLDYDSVQPYFYCDEEENFYQQQQQSELQPPAPSEDIWKKFELLPTPPLSPSRRSGLCSPSYVAVASFSPRGDDDGGGGFSTADQLEMVTELLGGDMVNQSFICDPDDETFIKNIIIQDCMWSGFSAAAKLVSEKLASYQAARKDSSSPSPARGHGGCSTSSLYLQDLSAAASECIDPSVVFPYPLNDSSSPKPCASPDSTAFSPSSDSLLSSAESSPRASPEPLALHEETPPTTSSDSGKLGPSRPRIIPETLGFGVPPIPSHKTALVASLLLSPPSP</sequence>
<dbReference type="PRINTS" id="PR00044">
    <property type="entry name" value="LEUZIPPRMYC"/>
</dbReference>
<feature type="compositionally biased region" description="Low complexity" evidence="1">
    <location>
        <begin position="1028"/>
        <end position="1057"/>
    </location>
</feature>
<feature type="region of interest" description="Disordered" evidence="1">
    <location>
        <begin position="186"/>
        <end position="222"/>
    </location>
</feature>
<dbReference type="InterPro" id="IPR012682">
    <property type="entry name" value="Tscrpt_reg_Myc_N"/>
</dbReference>
<feature type="region of interest" description="Disordered" evidence="1">
    <location>
        <begin position="357"/>
        <end position="450"/>
    </location>
</feature>
<feature type="region of interest" description="Disordered" evidence="1">
    <location>
        <begin position="1"/>
        <end position="57"/>
    </location>
</feature>
<feature type="region of interest" description="Disordered" evidence="1">
    <location>
        <begin position="648"/>
        <end position="722"/>
    </location>
</feature>
<organism evidence="3 4">
    <name type="scientific">Camelus dromedarius</name>
    <name type="common">Dromedary</name>
    <name type="synonym">Arabian camel</name>
    <dbReference type="NCBI Taxonomy" id="9838"/>
    <lineage>
        <taxon>Eukaryota</taxon>
        <taxon>Metazoa</taxon>
        <taxon>Chordata</taxon>
        <taxon>Craniata</taxon>
        <taxon>Vertebrata</taxon>
        <taxon>Euteleostomi</taxon>
        <taxon>Mammalia</taxon>
        <taxon>Eutheria</taxon>
        <taxon>Laurasiatheria</taxon>
        <taxon>Artiodactyla</taxon>
        <taxon>Tylopoda</taxon>
        <taxon>Camelidae</taxon>
        <taxon>Camelus</taxon>
    </lineage>
</organism>
<dbReference type="InterPro" id="IPR002418">
    <property type="entry name" value="Tscrpt_reg_Myc"/>
</dbReference>
<dbReference type="STRING" id="9838.ENSCDRP00005007173"/>
<comment type="caution">
    <text evidence="3">The sequence shown here is derived from an EMBL/GenBank/DDBJ whole genome shotgun (WGS) entry which is preliminary data.</text>
</comment>